<gene>
    <name evidence="2" type="ORF">WG68_09805</name>
</gene>
<dbReference type="EMBL" id="LAHO01000008">
    <property type="protein sequence ID" value="KKO45663.1"/>
    <property type="molecule type" value="Genomic_DNA"/>
</dbReference>
<proteinExistence type="predicted"/>
<evidence type="ECO:0000256" key="1">
    <source>
        <dbReference type="SAM" id="Phobius"/>
    </source>
</evidence>
<reference evidence="2 3" key="1">
    <citation type="submission" date="2015-03" db="EMBL/GenBank/DDBJ databases">
        <title>Draft genome sequences of two protease-producing strains of Arsukibacterium isolated from two cold and alkaline environments.</title>
        <authorList>
            <person name="Lylloff J.E."/>
            <person name="Skov L.B."/>
            <person name="Jepsen M."/>
            <person name="Hallin P.F."/>
            <person name="Sorensen S.J."/>
            <person name="Stougaard P."/>
            <person name="Glaring M.A."/>
        </authorList>
    </citation>
    <scope>NUCLEOTIDE SEQUENCE [LARGE SCALE GENOMIC DNA]</scope>
    <source>
        <strain evidence="2 3">GCM72</strain>
    </source>
</reference>
<evidence type="ECO:0000313" key="2">
    <source>
        <dbReference type="EMBL" id="KKO45663.1"/>
    </source>
</evidence>
<name>A0A0M2V924_9GAMM</name>
<dbReference type="Proteomes" id="UP000034228">
    <property type="component" value="Unassembled WGS sequence"/>
</dbReference>
<dbReference type="AlphaFoldDB" id="A0A0M2V924"/>
<comment type="caution">
    <text evidence="2">The sequence shown here is derived from an EMBL/GenBank/DDBJ whole genome shotgun (WGS) entry which is preliminary data.</text>
</comment>
<sequence>MNLLSTLFLKKRFDCCKSKHRVIFAANTPFYAAAQVVQPWPSIVTIALTLFLAILDLLCR</sequence>
<feature type="transmembrane region" description="Helical" evidence="1">
    <location>
        <begin position="40"/>
        <end position="59"/>
    </location>
</feature>
<evidence type="ECO:0000313" key="3">
    <source>
        <dbReference type="Proteomes" id="UP000034228"/>
    </source>
</evidence>
<keyword evidence="1" id="KW-1133">Transmembrane helix</keyword>
<organism evidence="2 3">
    <name type="scientific">Arsukibacterium ikkense</name>
    <dbReference type="NCBI Taxonomy" id="336831"/>
    <lineage>
        <taxon>Bacteria</taxon>
        <taxon>Pseudomonadati</taxon>
        <taxon>Pseudomonadota</taxon>
        <taxon>Gammaproteobacteria</taxon>
        <taxon>Chromatiales</taxon>
        <taxon>Chromatiaceae</taxon>
        <taxon>Arsukibacterium</taxon>
    </lineage>
</organism>
<keyword evidence="3" id="KW-1185">Reference proteome</keyword>
<keyword evidence="1" id="KW-0472">Membrane</keyword>
<dbReference type="STRING" id="336831.WG68_09805"/>
<keyword evidence="1" id="KW-0812">Transmembrane</keyword>
<accession>A0A0M2V924</accession>
<protein>
    <submittedName>
        <fullName evidence="2">Uncharacterized protein</fullName>
    </submittedName>
</protein>